<keyword evidence="1" id="KW-1133">Transmembrane helix</keyword>
<organism evidence="2 3">
    <name type="scientific">Alcanivorax hongdengensis A-11-3</name>
    <dbReference type="NCBI Taxonomy" id="1177179"/>
    <lineage>
        <taxon>Bacteria</taxon>
        <taxon>Pseudomonadati</taxon>
        <taxon>Pseudomonadota</taxon>
        <taxon>Gammaproteobacteria</taxon>
        <taxon>Oceanospirillales</taxon>
        <taxon>Alcanivoracaceae</taxon>
        <taxon>Alcanivorax</taxon>
    </lineage>
</organism>
<protein>
    <submittedName>
        <fullName evidence="2">ParB-like partition protein</fullName>
    </submittedName>
</protein>
<keyword evidence="1" id="KW-0812">Transmembrane</keyword>
<name>L0WB19_9GAMM</name>
<evidence type="ECO:0000313" key="3">
    <source>
        <dbReference type="Proteomes" id="UP000010164"/>
    </source>
</evidence>
<dbReference type="PATRIC" id="fig|1177179.3.peg.2020"/>
<feature type="transmembrane region" description="Helical" evidence="1">
    <location>
        <begin position="233"/>
        <end position="250"/>
    </location>
</feature>
<comment type="caution">
    <text evidence="2">The sequence shown here is derived from an EMBL/GenBank/DDBJ whole genome shotgun (WGS) entry which is preliminary data.</text>
</comment>
<sequence>MSDVNPYQQPQSEVAAQVPPSDVAIVAPKKVSVGQAVGWLGDGLKMLSGNWGVVLGALVVTFLIAIVLQIIPFLGPIAQFFIMPLLYGGIVAIFRRIDVSGNSEFADLFAGFSNQTGPLILMALAQLGVFIVLGAVFALLFAMIGGFSSFDPNNPSLHMSGGMALIGLVFFVAIILISMLFYFAVPLIYLGKQNVLEAMKNSLSACLRNFFPLLIYGIVASIIAILACIPFGLGLLFVMPILAAAYYVSFKQILMDA</sequence>
<dbReference type="NCBIfam" id="NF041043">
    <property type="entry name" value="BPSS1780_fam"/>
    <property type="match status" value="1"/>
</dbReference>
<feature type="transmembrane region" description="Helical" evidence="1">
    <location>
        <begin position="77"/>
        <end position="97"/>
    </location>
</feature>
<dbReference type="STRING" id="1177179.A11A3_10142"/>
<dbReference type="EMBL" id="AMRJ01000014">
    <property type="protein sequence ID" value="EKF74171.1"/>
    <property type="molecule type" value="Genomic_DNA"/>
</dbReference>
<feature type="transmembrane region" description="Helical" evidence="1">
    <location>
        <begin position="51"/>
        <end position="71"/>
    </location>
</feature>
<keyword evidence="1" id="KW-0472">Membrane</keyword>
<dbReference type="OrthoDB" id="5298483at2"/>
<feature type="transmembrane region" description="Helical" evidence="1">
    <location>
        <begin position="210"/>
        <end position="227"/>
    </location>
</feature>
<feature type="transmembrane region" description="Helical" evidence="1">
    <location>
        <begin position="164"/>
        <end position="189"/>
    </location>
</feature>
<dbReference type="Proteomes" id="UP000010164">
    <property type="component" value="Unassembled WGS sequence"/>
</dbReference>
<dbReference type="eggNOG" id="COG5473">
    <property type="taxonomic scope" value="Bacteria"/>
</dbReference>
<dbReference type="RefSeq" id="WP_008929206.1">
    <property type="nucleotide sequence ID" value="NZ_AMRJ01000014.1"/>
</dbReference>
<gene>
    <name evidence="2" type="ORF">A11A3_10142</name>
</gene>
<evidence type="ECO:0000256" key="1">
    <source>
        <dbReference type="SAM" id="Phobius"/>
    </source>
</evidence>
<feature type="transmembrane region" description="Helical" evidence="1">
    <location>
        <begin position="118"/>
        <end position="144"/>
    </location>
</feature>
<dbReference type="AlphaFoldDB" id="L0WB19"/>
<dbReference type="InterPro" id="IPR047798">
    <property type="entry name" value="BPSS1780-like"/>
</dbReference>
<accession>L0WB19</accession>
<proteinExistence type="predicted"/>
<keyword evidence="3" id="KW-1185">Reference proteome</keyword>
<reference evidence="2 3" key="1">
    <citation type="journal article" date="2012" name="J. Bacteriol.">
        <title>Genome Sequence of the Alkane-Degrading Bacterium Alcanivorax hongdengensis Type Strain A-11-3.</title>
        <authorList>
            <person name="Lai Q."/>
            <person name="Shao Z."/>
        </authorList>
    </citation>
    <scope>NUCLEOTIDE SEQUENCE [LARGE SCALE GENOMIC DNA]</scope>
    <source>
        <strain evidence="2 3">A-11-3</strain>
    </source>
</reference>
<evidence type="ECO:0000313" key="2">
    <source>
        <dbReference type="EMBL" id="EKF74171.1"/>
    </source>
</evidence>